<evidence type="ECO:0000256" key="3">
    <source>
        <dbReference type="ARBA" id="ARBA00022679"/>
    </source>
</evidence>
<dbReference type="Proteomes" id="UP001610063">
    <property type="component" value="Unassembled WGS sequence"/>
</dbReference>
<feature type="transmembrane region" description="Helical" evidence="16">
    <location>
        <begin position="194"/>
        <end position="212"/>
    </location>
</feature>
<comment type="caution">
    <text evidence="17">The sequence shown here is derived from an EMBL/GenBank/DDBJ whole genome shotgun (WGS) entry which is preliminary data.</text>
</comment>
<evidence type="ECO:0000256" key="7">
    <source>
        <dbReference type="ARBA" id="ARBA00022989"/>
    </source>
</evidence>
<keyword evidence="6" id="KW-0573">Peptidoglycan synthesis</keyword>
<evidence type="ECO:0000313" key="18">
    <source>
        <dbReference type="Proteomes" id="UP001610063"/>
    </source>
</evidence>
<keyword evidence="8 16" id="KW-0472">Membrane</keyword>
<comment type="catalytic activity">
    <reaction evidence="15">
        <text>[GlcNAc-(1-&gt;4)-Mur2Ac(oyl-L-Ala-gamma-D-Glu-L-Lys-D-Ala-D-Ala)](n)-di-trans,octa-cis-undecaprenyl diphosphate + beta-D-GlcNAc-(1-&gt;4)-Mur2Ac(oyl-L-Ala-gamma-D-Glu-L-Lys-D-Ala-D-Ala)-di-trans,octa-cis-undecaprenyl diphosphate = [GlcNAc-(1-&gt;4)-Mur2Ac(oyl-L-Ala-gamma-D-Glu-L-Lys-D-Ala-D-Ala)](n+1)-di-trans,octa-cis-undecaprenyl diphosphate + di-trans,octa-cis-undecaprenyl diphosphate + H(+)</text>
        <dbReference type="Rhea" id="RHEA:23708"/>
        <dbReference type="Rhea" id="RHEA-COMP:9602"/>
        <dbReference type="Rhea" id="RHEA-COMP:9603"/>
        <dbReference type="ChEBI" id="CHEBI:15378"/>
        <dbReference type="ChEBI" id="CHEBI:58405"/>
        <dbReference type="ChEBI" id="CHEBI:60033"/>
        <dbReference type="ChEBI" id="CHEBI:78435"/>
        <dbReference type="EC" id="2.4.99.28"/>
    </reaction>
</comment>
<name>A0ABW7N3K8_9BACT</name>
<dbReference type="RefSeq" id="WP_395415801.1">
    <property type="nucleotide sequence ID" value="NZ_JBIPKE010000008.1"/>
</dbReference>
<comment type="similarity">
    <text evidence="11">Belongs to the SEDS family. FtsW subfamily.</text>
</comment>
<dbReference type="EMBL" id="JBIPKE010000008">
    <property type="protein sequence ID" value="MFH6981990.1"/>
    <property type="molecule type" value="Genomic_DNA"/>
</dbReference>
<comment type="subcellular location">
    <subcellularLocation>
        <location evidence="1">Membrane</location>
        <topology evidence="1">Multi-pass membrane protein</topology>
    </subcellularLocation>
</comment>
<evidence type="ECO:0000256" key="5">
    <source>
        <dbReference type="ARBA" id="ARBA00022960"/>
    </source>
</evidence>
<evidence type="ECO:0000313" key="17">
    <source>
        <dbReference type="EMBL" id="MFH6981990.1"/>
    </source>
</evidence>
<organism evidence="17 18">
    <name type="scientific">Marinoscillum luteum</name>
    <dbReference type="NCBI Taxonomy" id="861051"/>
    <lineage>
        <taxon>Bacteria</taxon>
        <taxon>Pseudomonadati</taxon>
        <taxon>Bacteroidota</taxon>
        <taxon>Cytophagia</taxon>
        <taxon>Cytophagales</taxon>
        <taxon>Reichenbachiellaceae</taxon>
        <taxon>Marinoscillum</taxon>
    </lineage>
</organism>
<keyword evidence="4 16" id="KW-0812">Transmembrane</keyword>
<evidence type="ECO:0000256" key="16">
    <source>
        <dbReference type="SAM" id="Phobius"/>
    </source>
</evidence>
<evidence type="ECO:0000256" key="1">
    <source>
        <dbReference type="ARBA" id="ARBA00004141"/>
    </source>
</evidence>
<feature type="transmembrane region" description="Helical" evidence="16">
    <location>
        <begin position="268"/>
        <end position="294"/>
    </location>
</feature>
<evidence type="ECO:0000256" key="4">
    <source>
        <dbReference type="ARBA" id="ARBA00022692"/>
    </source>
</evidence>
<keyword evidence="18" id="KW-1185">Reference proteome</keyword>
<protein>
    <recommendedName>
        <fullName evidence="12">Probable peptidoglycan glycosyltransferase FtsW</fullName>
        <ecNumber evidence="14">2.4.99.28</ecNumber>
    </recommendedName>
    <alternativeName>
        <fullName evidence="13">Cell division protein FtsW</fullName>
    </alternativeName>
    <alternativeName>
        <fullName evidence="10">Cell wall polymerase</fullName>
    </alternativeName>
    <alternativeName>
        <fullName evidence="9">Peptidoglycan polymerase</fullName>
    </alternativeName>
</protein>
<feature type="transmembrane region" description="Helical" evidence="16">
    <location>
        <begin position="81"/>
        <end position="99"/>
    </location>
</feature>
<dbReference type="PANTHER" id="PTHR30474">
    <property type="entry name" value="CELL CYCLE PROTEIN"/>
    <property type="match status" value="1"/>
</dbReference>
<keyword evidence="5" id="KW-0133">Cell shape</keyword>
<accession>A0ABW7N3K8</accession>
<dbReference type="Pfam" id="PF01098">
    <property type="entry name" value="FTSW_RODA_SPOVE"/>
    <property type="match status" value="1"/>
</dbReference>
<evidence type="ECO:0000256" key="2">
    <source>
        <dbReference type="ARBA" id="ARBA00022676"/>
    </source>
</evidence>
<feature type="transmembrane region" description="Helical" evidence="16">
    <location>
        <begin position="343"/>
        <end position="364"/>
    </location>
</feature>
<keyword evidence="2" id="KW-0328">Glycosyltransferase</keyword>
<evidence type="ECO:0000256" key="13">
    <source>
        <dbReference type="ARBA" id="ARBA00041418"/>
    </source>
</evidence>
<sequence length="390" mass="42667">MNVIKDWAYKNLKGDPVIWFIVFLLSMLSILVVYSSTGSLAYKMMEGDTEYYLFKHSALVMLSLLAMWVAHKIDYRYYAKLSRLALWLSLPLLLFTWQFGTNINEASRWITIPLINQAFQPSDLAKLALVITLASMLSKRQKSIDDFQKAIIPILVWIGLICALIAMTNVSTAILLFGTCMLMLFIGRVPMKYLAILMIIGVIAGGLALTFGQRTGTAVSRVQSFFDEDETPFQAKQAYIAIATGGLTGKGPGQSDQRNYLPHPYSDFVFAIVLEEYGLIGGITVLFLYLALLYRGMKAAAESHRAYGGLLSAGLSFALVMQAMVNMGVAVGLGPITGLPLPLISMGGTSQLFTGLALGIILSVSRGEIDDIGSPLANNFKAKERIKEAA</sequence>
<keyword evidence="7 16" id="KW-1133">Transmembrane helix</keyword>
<proteinExistence type="inferred from homology"/>
<feature type="transmembrane region" description="Helical" evidence="16">
    <location>
        <begin position="17"/>
        <end position="36"/>
    </location>
</feature>
<evidence type="ECO:0000256" key="15">
    <source>
        <dbReference type="ARBA" id="ARBA00049902"/>
    </source>
</evidence>
<evidence type="ECO:0000256" key="12">
    <source>
        <dbReference type="ARBA" id="ARBA00041185"/>
    </source>
</evidence>
<dbReference type="InterPro" id="IPR001182">
    <property type="entry name" value="FtsW/RodA"/>
</dbReference>
<evidence type="ECO:0000256" key="8">
    <source>
        <dbReference type="ARBA" id="ARBA00023136"/>
    </source>
</evidence>
<evidence type="ECO:0000256" key="9">
    <source>
        <dbReference type="ARBA" id="ARBA00032370"/>
    </source>
</evidence>
<gene>
    <name evidence="17" type="ORF">ACHKAR_01000</name>
</gene>
<evidence type="ECO:0000256" key="10">
    <source>
        <dbReference type="ARBA" id="ARBA00033270"/>
    </source>
</evidence>
<dbReference type="PANTHER" id="PTHR30474:SF2">
    <property type="entry name" value="PEPTIDOGLYCAN GLYCOSYLTRANSFERASE FTSW-RELATED"/>
    <property type="match status" value="1"/>
</dbReference>
<evidence type="ECO:0000256" key="14">
    <source>
        <dbReference type="ARBA" id="ARBA00044770"/>
    </source>
</evidence>
<feature type="transmembrane region" description="Helical" evidence="16">
    <location>
        <begin position="150"/>
        <end position="167"/>
    </location>
</feature>
<feature type="transmembrane region" description="Helical" evidence="16">
    <location>
        <begin position="306"/>
        <end position="331"/>
    </location>
</feature>
<feature type="transmembrane region" description="Helical" evidence="16">
    <location>
        <begin position="51"/>
        <end position="69"/>
    </location>
</feature>
<evidence type="ECO:0000256" key="6">
    <source>
        <dbReference type="ARBA" id="ARBA00022984"/>
    </source>
</evidence>
<evidence type="ECO:0000256" key="11">
    <source>
        <dbReference type="ARBA" id="ARBA00038053"/>
    </source>
</evidence>
<reference evidence="17 18" key="1">
    <citation type="journal article" date="2013" name="Int. J. Syst. Evol. Microbiol.">
        <title>Marinoscillum luteum sp. nov., isolated from marine sediment.</title>
        <authorList>
            <person name="Cha I.T."/>
            <person name="Park S.J."/>
            <person name="Kim S.J."/>
            <person name="Kim J.G."/>
            <person name="Jung M.Y."/>
            <person name="Shin K.S."/>
            <person name="Kwon K.K."/>
            <person name="Yang S.H."/>
            <person name="Seo Y.S."/>
            <person name="Rhee S.K."/>
        </authorList>
    </citation>
    <scope>NUCLEOTIDE SEQUENCE [LARGE SCALE GENOMIC DNA]</scope>
    <source>
        <strain evidence="17 18">KCTC 23939</strain>
    </source>
</reference>
<keyword evidence="3" id="KW-0808">Transferase</keyword>
<dbReference type="EC" id="2.4.99.28" evidence="14"/>